<accession>A0A843UP10</accession>
<dbReference type="Proteomes" id="UP000652761">
    <property type="component" value="Unassembled WGS sequence"/>
</dbReference>
<comment type="caution">
    <text evidence="2">The sequence shown here is derived from an EMBL/GenBank/DDBJ whole genome shotgun (WGS) entry which is preliminary data.</text>
</comment>
<dbReference type="EMBL" id="NMUH01000647">
    <property type="protein sequence ID" value="MQL82673.1"/>
    <property type="molecule type" value="Genomic_DNA"/>
</dbReference>
<keyword evidence="1" id="KW-1133">Transmembrane helix</keyword>
<evidence type="ECO:0000313" key="2">
    <source>
        <dbReference type="EMBL" id="MQL82673.1"/>
    </source>
</evidence>
<feature type="transmembrane region" description="Helical" evidence="1">
    <location>
        <begin position="73"/>
        <end position="89"/>
    </location>
</feature>
<keyword evidence="1" id="KW-0812">Transmembrane</keyword>
<sequence>MLLLLLGARAASVVAIFARAAVGFVLGLRIQVVMSRRLREPTCCVAFTGARLWSAELIEVVPPEFFSVGSDGGLRYAVVVLVGAFWWVSQNDALVVLVEVVFLFVFEFLGCASGTSCVPVVGWFASLLAPCVLSQMVVWKRPVVCLLPLLSVGCSGWWCFHMVFGAVSRTVATFVAKVPPLVLS</sequence>
<gene>
    <name evidence="2" type="ORF">Taro_015156</name>
</gene>
<evidence type="ECO:0000256" key="1">
    <source>
        <dbReference type="SAM" id="Phobius"/>
    </source>
</evidence>
<proteinExistence type="predicted"/>
<name>A0A843UP10_COLES</name>
<feature type="transmembrane region" description="Helical" evidence="1">
    <location>
        <begin position="143"/>
        <end position="164"/>
    </location>
</feature>
<keyword evidence="1" id="KW-0472">Membrane</keyword>
<keyword evidence="3" id="KW-1185">Reference proteome</keyword>
<feature type="transmembrane region" description="Helical" evidence="1">
    <location>
        <begin position="101"/>
        <end position="131"/>
    </location>
</feature>
<organism evidence="2 3">
    <name type="scientific">Colocasia esculenta</name>
    <name type="common">Wild taro</name>
    <name type="synonym">Arum esculentum</name>
    <dbReference type="NCBI Taxonomy" id="4460"/>
    <lineage>
        <taxon>Eukaryota</taxon>
        <taxon>Viridiplantae</taxon>
        <taxon>Streptophyta</taxon>
        <taxon>Embryophyta</taxon>
        <taxon>Tracheophyta</taxon>
        <taxon>Spermatophyta</taxon>
        <taxon>Magnoliopsida</taxon>
        <taxon>Liliopsida</taxon>
        <taxon>Araceae</taxon>
        <taxon>Aroideae</taxon>
        <taxon>Colocasieae</taxon>
        <taxon>Colocasia</taxon>
    </lineage>
</organism>
<reference evidence="2" key="1">
    <citation type="submission" date="2017-07" db="EMBL/GenBank/DDBJ databases">
        <title>Taro Niue Genome Assembly and Annotation.</title>
        <authorList>
            <person name="Atibalentja N."/>
            <person name="Keating K."/>
            <person name="Fields C.J."/>
        </authorList>
    </citation>
    <scope>NUCLEOTIDE SEQUENCE</scope>
    <source>
        <strain evidence="2">Niue_2</strain>
        <tissue evidence="2">Leaf</tissue>
    </source>
</reference>
<feature type="transmembrane region" description="Helical" evidence="1">
    <location>
        <begin position="6"/>
        <end position="28"/>
    </location>
</feature>
<evidence type="ECO:0000313" key="3">
    <source>
        <dbReference type="Proteomes" id="UP000652761"/>
    </source>
</evidence>
<protein>
    <submittedName>
        <fullName evidence="2">Uncharacterized protein</fullName>
    </submittedName>
</protein>
<dbReference type="AlphaFoldDB" id="A0A843UP10"/>